<gene>
    <name evidence="5" type="primary">LOC108884726</name>
</gene>
<evidence type="ECO:0000256" key="2">
    <source>
        <dbReference type="SAM" id="MobiDB-lite"/>
    </source>
</evidence>
<proteinExistence type="predicted"/>
<organism evidence="4 5">
    <name type="scientific">Lates calcarifer</name>
    <name type="common">Barramundi</name>
    <name type="synonym">Holocentrus calcarifer</name>
    <dbReference type="NCBI Taxonomy" id="8187"/>
    <lineage>
        <taxon>Eukaryota</taxon>
        <taxon>Metazoa</taxon>
        <taxon>Chordata</taxon>
        <taxon>Craniata</taxon>
        <taxon>Vertebrata</taxon>
        <taxon>Euteleostomi</taxon>
        <taxon>Actinopterygii</taxon>
        <taxon>Neopterygii</taxon>
        <taxon>Teleostei</taxon>
        <taxon>Neoteleostei</taxon>
        <taxon>Acanthomorphata</taxon>
        <taxon>Carangaria</taxon>
        <taxon>Carangaria incertae sedis</taxon>
        <taxon>Centropomidae</taxon>
        <taxon>Lates</taxon>
    </lineage>
</organism>
<reference evidence="5" key="1">
    <citation type="submission" date="2025-08" db="UniProtKB">
        <authorList>
            <consortium name="RefSeq"/>
        </authorList>
    </citation>
    <scope>IDENTIFICATION</scope>
    <source>
        <tissue evidence="5">Brain</tissue>
    </source>
</reference>
<dbReference type="Proteomes" id="UP000694890">
    <property type="component" value="Linkage group LG15"/>
</dbReference>
<dbReference type="KEGG" id="lcf:108884726"/>
<evidence type="ECO:0000313" key="4">
    <source>
        <dbReference type="Proteomes" id="UP000694890"/>
    </source>
</evidence>
<dbReference type="GO" id="GO:0003723">
    <property type="term" value="F:RNA binding"/>
    <property type="evidence" value="ECO:0007669"/>
    <property type="project" value="UniProtKB-KW"/>
</dbReference>
<accession>A0AAJ7LZ00</accession>
<name>A0AAJ7LZ00_LATCA</name>
<dbReference type="RefSeq" id="XP_018534307.1">
    <property type="nucleotide sequence ID" value="XM_018678791.2"/>
</dbReference>
<feature type="region of interest" description="Disordered" evidence="2">
    <location>
        <begin position="187"/>
        <end position="220"/>
    </location>
</feature>
<keyword evidence="1" id="KW-0694">RNA-binding</keyword>
<dbReference type="AlphaFoldDB" id="A0AAJ7LZ00"/>
<evidence type="ECO:0000259" key="3">
    <source>
        <dbReference type="SMART" id="SM01218"/>
    </source>
</evidence>
<sequence>MLLLPPLGTTGGLGAKRKLSYLPLISGRIKFVSSLKKPCCGRMKQKIRKTMGPSKPDSLFLKSTSAVSLHDRFSQVLLDQFARSRTVTFDPFLPPQRGTSAAQQVFLLVKQEPSLQGPGVSPRGRLGLRRRRSVWTRLGWRQTTCRPRGFWSFTNKYRWRARFTSTYRRRGPLRSGLGQRRFMRRTNTQELTPGPHLNLNLPRGGASARRRHVHQRKDVVPTKKQLDEQLDDYMSMSRSRLDAELDEYMSMAGETQWD</sequence>
<protein>
    <submittedName>
        <fullName evidence="5">Uncharacterized protein LOC108884726 isoform X1</fullName>
    </submittedName>
</protein>
<dbReference type="GeneID" id="108884726"/>
<feature type="domain" description="Chromatin target of PRMT1 protein C-terminal" evidence="3">
    <location>
        <begin position="169"/>
        <end position="255"/>
    </location>
</feature>
<evidence type="ECO:0000256" key="1">
    <source>
        <dbReference type="ARBA" id="ARBA00022884"/>
    </source>
</evidence>
<dbReference type="SMART" id="SM01218">
    <property type="entry name" value="FoP_duplication"/>
    <property type="match status" value="1"/>
</dbReference>
<dbReference type="InterPro" id="IPR025715">
    <property type="entry name" value="FoP_C"/>
</dbReference>
<dbReference type="Pfam" id="PF13865">
    <property type="entry name" value="FoP_duplication"/>
    <property type="match status" value="1"/>
</dbReference>
<evidence type="ECO:0000313" key="5">
    <source>
        <dbReference type="RefSeq" id="XP_018534307.1"/>
    </source>
</evidence>